<protein>
    <submittedName>
        <fullName evidence="2">Uncharacterized protein</fullName>
    </submittedName>
</protein>
<dbReference type="EMBL" id="UGNX01000001">
    <property type="protein sequence ID" value="STX35510.1"/>
    <property type="molecule type" value="Genomic_DNA"/>
</dbReference>
<evidence type="ECO:0000313" key="2">
    <source>
        <dbReference type="EMBL" id="STX35510.1"/>
    </source>
</evidence>
<keyword evidence="3" id="KW-1185">Reference proteome</keyword>
<organism evidence="2 4">
    <name type="scientific">Legionella cincinnatiensis</name>
    <dbReference type="NCBI Taxonomy" id="28085"/>
    <lineage>
        <taxon>Bacteria</taxon>
        <taxon>Pseudomonadati</taxon>
        <taxon>Pseudomonadota</taxon>
        <taxon>Gammaproteobacteria</taxon>
        <taxon>Legionellales</taxon>
        <taxon>Legionellaceae</taxon>
        <taxon>Legionella</taxon>
    </lineage>
</organism>
<evidence type="ECO:0000313" key="4">
    <source>
        <dbReference type="Proteomes" id="UP000255316"/>
    </source>
</evidence>
<dbReference type="Proteomes" id="UP000255316">
    <property type="component" value="Unassembled WGS sequence"/>
</dbReference>
<dbReference type="Proteomes" id="UP000054854">
    <property type="component" value="Unassembled WGS sequence"/>
</dbReference>
<dbReference type="AlphaFoldDB" id="A0A378IKQ5"/>
<reference evidence="2 4" key="2">
    <citation type="submission" date="2018-06" db="EMBL/GenBank/DDBJ databases">
        <authorList>
            <consortium name="Pathogen Informatics"/>
            <person name="Doyle S."/>
        </authorList>
    </citation>
    <scope>NUCLEOTIDE SEQUENCE [LARGE SCALE GENOMIC DNA]</scope>
    <source>
        <strain evidence="2 4">NCTC12438</strain>
    </source>
</reference>
<sequence length="106" mass="12179">MINNEAILNELFSFAYDVEELADTFHTTEQHKILFNLLLNNEIALNKLFSDSSYFKIIAKIFSPLADAEKIFKRSRESEPKISSSTLGFFNQNDLELNSKKRAATQ</sequence>
<evidence type="ECO:0000313" key="3">
    <source>
        <dbReference type="Proteomes" id="UP000054854"/>
    </source>
</evidence>
<gene>
    <name evidence="1" type="ORF">Lcin_2111</name>
    <name evidence="2" type="ORF">NCTC12438_02126</name>
</gene>
<name>A0A378IKQ5_9GAMM</name>
<dbReference type="RefSeq" id="WP_058465271.1">
    <property type="nucleotide sequence ID" value="NZ_CAAAHQ010000005.1"/>
</dbReference>
<accession>A0A378IKQ5</accession>
<dbReference type="OrthoDB" id="32811at118969"/>
<proteinExistence type="predicted"/>
<evidence type="ECO:0000313" key="1">
    <source>
        <dbReference type="EMBL" id="KTC83424.1"/>
    </source>
</evidence>
<reference evidence="1 3" key="1">
    <citation type="submission" date="2015-11" db="EMBL/GenBank/DDBJ databases">
        <title>Genomic analysis of 38 Legionella species identifies large and diverse effector repertoires.</title>
        <authorList>
            <person name="Burstein D."/>
            <person name="Amaro F."/>
            <person name="Zusman T."/>
            <person name="Lifshitz Z."/>
            <person name="Cohen O."/>
            <person name="Gilbert J.A."/>
            <person name="Pupko T."/>
            <person name="Shuman H.A."/>
            <person name="Segal G."/>
        </authorList>
    </citation>
    <scope>NUCLEOTIDE SEQUENCE [LARGE SCALE GENOMIC DNA]</scope>
    <source>
        <strain evidence="1 3">CDC#72-OH-14</strain>
    </source>
</reference>
<dbReference type="EMBL" id="LNXX01000042">
    <property type="protein sequence ID" value="KTC83424.1"/>
    <property type="molecule type" value="Genomic_DNA"/>
</dbReference>